<feature type="region of interest" description="Disordered" evidence="2">
    <location>
        <begin position="396"/>
        <end position="445"/>
    </location>
</feature>
<evidence type="ECO:0000313" key="4">
    <source>
        <dbReference type="EMBL" id="MDW9353683.1"/>
    </source>
</evidence>
<organism evidence="4 5">
    <name type="scientific">Escherichia coli</name>
    <dbReference type="NCBI Taxonomy" id="562"/>
    <lineage>
        <taxon>Bacteria</taxon>
        <taxon>Pseudomonadati</taxon>
        <taxon>Pseudomonadota</taxon>
        <taxon>Gammaproteobacteria</taxon>
        <taxon>Enterobacterales</taxon>
        <taxon>Enterobacteriaceae</taxon>
        <taxon>Escherichia</taxon>
    </lineage>
</organism>
<feature type="compositionally biased region" description="Basic and acidic residues" evidence="2">
    <location>
        <begin position="766"/>
        <end position="778"/>
    </location>
</feature>
<feature type="compositionally biased region" description="Polar residues" evidence="2">
    <location>
        <begin position="427"/>
        <end position="436"/>
    </location>
</feature>
<protein>
    <submittedName>
        <fullName evidence="4">LPD7 domain-containing protein</fullName>
    </submittedName>
</protein>
<feature type="compositionally biased region" description="Basic and acidic residues" evidence="2">
    <location>
        <begin position="788"/>
        <end position="801"/>
    </location>
</feature>
<sequence>MLVRFSGHNNGAKEYLEEGKKNGRELTRDELDTRITLYGDLELTQKIYQSIPDNDQERYVSITHSYFEDDISVDVMKDIFYEYKNFLMCAYRDDEFNIYAEAHIPKIKYSEDKKTGELIERKPHVHIIIPEVNLLSGNLINPRGDYRVNEKYFEAVQEYINQKYNLISPRERVRANPKNVSDILSRYKGDDFRSKNREFKEQLVRDIVEENILSRKDFYTHVSSFGDIRIRNQGKENEYIAVKLPGDKKFTNLKETIFNDDFIVRRELKKPPLEKSVIQQLLHEWPQRAMELKYIDKANSDFRKKYYSSSQEEKIKILAQQETAFYQKYGERYDVFPAEWKTNHKSGINEAQTRGTTFSPNGLQSMSGGEMATGWQTGNTGSSLFLSTDALVFMGQSQSSGRDSGLRCDVHSGGRGRSGNQRGSGQPAITGTNATVHSRRSTRTQYGNRYAGGLLAGDVSIPVYARNKPGGATIQDVIRRSEILLRPPPGKSNISVNRFNGDIPQMGKNAAYVAAHFVRQYEQNKILPNQRQALWDIRQLYQSTRSFIWQDERLTRKERSQYLSVLAFEHVKARQKIINSSQQENTMASEDIRKLIKKKPRLSNNEITGKDERKIPPAGKRFSRIVHTLKNRIEGEDKENSYAKSVSAADLYTRKSKLSKNVHYLDKNSNRTLFVDTGNAIAIRKDGMSPAALGIALELAKERFGSTLTIKGNEEFRNQVIDIVARNHPDLHFSDKAMNRQLEERRAEIAAERDGMTIEGVSKTSTSKEQEKEHEQAADTKNQTNVKESSEPHESPESRTVVKLEGKLIDHGKAPLDNKKGAEQSYFVTVRGRDGKETTHWDSDLQNVMKGKRRGTEISLELKESNPVQVSTRDHLGNLSIREAVRQTWTLNKMSVGQEQKREQSLEKIQQNQSPIPARTQTAVDLILANPVLRQMAMTAEQKEREFTALQADKESVREQTDQEIRNRLGSGDQSREPLAVILSDDELRGMALSMEQKMREMATPVDKLDAVKAEINSEIAARVARNSSIPVPVSEVSATVAQKEIHREAESRGNKDKVHEGVLLDHGRAAYKFKPDISKPEDERDDSYFVKLKMDNGKTRTLWGVGLESAVAGYSKGERLRLEDKGTEKVQWIERMKDGREIEKNGDRRVWDCRSLTRESEVMKGFRVSGMPERDDGPDVA</sequence>
<feature type="region of interest" description="Disordered" evidence="2">
    <location>
        <begin position="749"/>
        <end position="801"/>
    </location>
</feature>
<reference evidence="4" key="1">
    <citation type="submission" date="2023-10" db="EMBL/GenBank/DDBJ databases">
        <title>Draft Genome Sequence of a Shiga toxin-producing Escherichia coli strain from deer meat showing an IS-element integration in the B-subunit of the Shiga toxin Stx2b gene.</title>
        <authorList>
            <person name="Projahn M."/>
            <person name="Borowiak M."/>
        </authorList>
    </citation>
    <scope>NUCLEOTIDE SEQUENCE</scope>
    <source>
        <strain evidence="4">BfR-EC-18960</strain>
    </source>
</reference>
<keyword evidence="1" id="KW-0175">Coiled coil</keyword>
<dbReference type="AlphaFoldDB" id="A0AAP6B3J6"/>
<dbReference type="EMBL" id="JAWPMK010000006">
    <property type="protein sequence ID" value="MDW9353683.1"/>
    <property type="molecule type" value="Genomic_DNA"/>
</dbReference>
<proteinExistence type="predicted"/>
<name>A0AAP6B3J6_ECOLX</name>
<evidence type="ECO:0000256" key="1">
    <source>
        <dbReference type="SAM" id="Coils"/>
    </source>
</evidence>
<gene>
    <name evidence="4" type="ORF">R8G00_30220</name>
</gene>
<dbReference type="Proteomes" id="UP001271591">
    <property type="component" value="Unassembled WGS sequence"/>
</dbReference>
<feature type="coiled-coil region" evidence="1">
    <location>
        <begin position="933"/>
        <end position="960"/>
    </location>
</feature>
<evidence type="ECO:0000256" key="2">
    <source>
        <dbReference type="SAM" id="MobiDB-lite"/>
    </source>
</evidence>
<dbReference type="InterPro" id="IPR040677">
    <property type="entry name" value="LPD7"/>
</dbReference>
<feature type="domain" description="Large polyvalent protein-associated" evidence="3">
    <location>
        <begin position="656"/>
        <end position="745"/>
    </location>
</feature>
<dbReference type="Pfam" id="PF18821">
    <property type="entry name" value="LPD7"/>
    <property type="match status" value="1"/>
</dbReference>
<evidence type="ECO:0000259" key="3">
    <source>
        <dbReference type="Pfam" id="PF18821"/>
    </source>
</evidence>
<evidence type="ECO:0000313" key="5">
    <source>
        <dbReference type="Proteomes" id="UP001271591"/>
    </source>
</evidence>
<accession>A0AAP6B3J6</accession>
<dbReference type="RefSeq" id="WP_044705416.1">
    <property type="nucleotide sequence ID" value="NZ_JAETYH010000035.1"/>
</dbReference>
<comment type="caution">
    <text evidence="4">The sequence shown here is derived from an EMBL/GenBank/DDBJ whole genome shotgun (WGS) entry which is preliminary data.</text>
</comment>